<evidence type="ECO:0000313" key="2">
    <source>
        <dbReference type="EMBL" id="GBP46719.1"/>
    </source>
</evidence>
<organism evidence="2 3">
    <name type="scientific">Eumeta variegata</name>
    <name type="common">Bagworm moth</name>
    <name type="synonym">Eumeta japonica</name>
    <dbReference type="NCBI Taxonomy" id="151549"/>
    <lineage>
        <taxon>Eukaryota</taxon>
        <taxon>Metazoa</taxon>
        <taxon>Ecdysozoa</taxon>
        <taxon>Arthropoda</taxon>
        <taxon>Hexapoda</taxon>
        <taxon>Insecta</taxon>
        <taxon>Pterygota</taxon>
        <taxon>Neoptera</taxon>
        <taxon>Endopterygota</taxon>
        <taxon>Lepidoptera</taxon>
        <taxon>Glossata</taxon>
        <taxon>Ditrysia</taxon>
        <taxon>Tineoidea</taxon>
        <taxon>Psychidae</taxon>
        <taxon>Oiketicinae</taxon>
        <taxon>Eumeta</taxon>
    </lineage>
</organism>
<dbReference type="EMBL" id="BGZK01000488">
    <property type="protein sequence ID" value="GBP46719.1"/>
    <property type="molecule type" value="Genomic_DNA"/>
</dbReference>
<dbReference type="Proteomes" id="UP000299102">
    <property type="component" value="Unassembled WGS sequence"/>
</dbReference>
<protein>
    <submittedName>
        <fullName evidence="2">Uncharacterized protein</fullName>
    </submittedName>
</protein>
<gene>
    <name evidence="2" type="ORF">EVAR_86972_1</name>
</gene>
<reference evidence="2 3" key="1">
    <citation type="journal article" date="2019" name="Commun. Biol.">
        <title>The bagworm genome reveals a unique fibroin gene that provides high tensile strength.</title>
        <authorList>
            <person name="Kono N."/>
            <person name="Nakamura H."/>
            <person name="Ohtoshi R."/>
            <person name="Tomita M."/>
            <person name="Numata K."/>
            <person name="Arakawa K."/>
        </authorList>
    </citation>
    <scope>NUCLEOTIDE SEQUENCE [LARGE SCALE GENOMIC DNA]</scope>
</reference>
<comment type="caution">
    <text evidence="2">The sequence shown here is derived from an EMBL/GenBank/DDBJ whole genome shotgun (WGS) entry which is preliminary data.</text>
</comment>
<evidence type="ECO:0000313" key="3">
    <source>
        <dbReference type="Proteomes" id="UP000299102"/>
    </source>
</evidence>
<feature type="region of interest" description="Disordered" evidence="1">
    <location>
        <begin position="44"/>
        <end position="81"/>
    </location>
</feature>
<accession>A0A4C1W895</accession>
<name>A0A4C1W895_EUMVA</name>
<feature type="compositionally biased region" description="Low complexity" evidence="1">
    <location>
        <begin position="61"/>
        <end position="77"/>
    </location>
</feature>
<sequence>MKVEQLGRKSFKKQNYIIMTRAWVRRFHLRVTLFRYDYRRSMRTRRLSRPRRTPRRRIDAGRSAAPAAPAPRPYRSGSNRRAPISTVLPIQTYYYRRDISSVIIAARTCRLPCAPHHMPPV</sequence>
<evidence type="ECO:0000256" key="1">
    <source>
        <dbReference type="SAM" id="MobiDB-lite"/>
    </source>
</evidence>
<proteinExistence type="predicted"/>
<keyword evidence="3" id="KW-1185">Reference proteome</keyword>
<feature type="compositionally biased region" description="Basic residues" evidence="1">
    <location>
        <begin position="44"/>
        <end position="55"/>
    </location>
</feature>
<dbReference type="AlphaFoldDB" id="A0A4C1W895"/>